<dbReference type="EMBL" id="JAWIZZ010000048">
    <property type="protein sequence ID" value="KAK5778989.1"/>
    <property type="molecule type" value="Genomic_DNA"/>
</dbReference>
<name>A0AAN7WIR7_9SACH</name>
<organism evidence="1 2">
    <name type="scientific">Arxiozyma heterogenica</name>
    <dbReference type="NCBI Taxonomy" id="278026"/>
    <lineage>
        <taxon>Eukaryota</taxon>
        <taxon>Fungi</taxon>
        <taxon>Dikarya</taxon>
        <taxon>Ascomycota</taxon>
        <taxon>Saccharomycotina</taxon>
        <taxon>Saccharomycetes</taxon>
        <taxon>Saccharomycetales</taxon>
        <taxon>Saccharomycetaceae</taxon>
        <taxon>Arxiozyma</taxon>
    </lineage>
</organism>
<reference evidence="2" key="1">
    <citation type="submission" date="2023-07" db="EMBL/GenBank/DDBJ databases">
        <title>A draft genome of Kazachstania heterogenica Y-27499.</title>
        <authorList>
            <person name="Donic C."/>
            <person name="Kralova J.S."/>
            <person name="Fidel L."/>
            <person name="Ben-Dor S."/>
            <person name="Jung S."/>
        </authorList>
    </citation>
    <scope>NUCLEOTIDE SEQUENCE [LARGE SCALE GENOMIC DNA]</scope>
    <source>
        <strain evidence="2">Y27499</strain>
    </source>
</reference>
<dbReference type="Proteomes" id="UP001306508">
    <property type="component" value="Unassembled WGS sequence"/>
</dbReference>
<comment type="caution">
    <text evidence="1">The sequence shown here is derived from an EMBL/GenBank/DDBJ whole genome shotgun (WGS) entry which is preliminary data.</text>
</comment>
<keyword evidence="2" id="KW-1185">Reference proteome</keyword>
<dbReference type="AlphaFoldDB" id="A0AAN7WIR7"/>
<dbReference type="Pfam" id="PF11561">
    <property type="entry name" value="Saw1"/>
    <property type="match status" value="1"/>
</dbReference>
<sequence length="252" mass="29231">MTLSVANIRVGSNSILPIRIFINRKQLANNIPSNTVFETPLLSSSTLVSLKSPKTRIYISNNDMKNLCDELKDDLLLILYELTSPMIYNTVLQKTRIGRTLDFQQNIVKRIIGSYDENSDDHGRGEFLKSHILTIKKLSKVKYKLHFKFNWEVEIYINSISKLSKIRQNLIFKNYPNNLDVYDRRASLLIDKSTIVIPEEEVMPNIDNNSILSQSKEVNVDVKPEIIFKYKPIATFVPCIDIHILQRPRRKH</sequence>
<dbReference type="InterPro" id="IPR021624">
    <property type="entry name" value="Saw1"/>
</dbReference>
<dbReference type="GO" id="GO:0000736">
    <property type="term" value="P:double-strand break repair via single-strand annealing, removal of nonhomologous ends"/>
    <property type="evidence" value="ECO:0007669"/>
    <property type="project" value="InterPro"/>
</dbReference>
<proteinExistence type="predicted"/>
<protein>
    <submittedName>
        <fullName evidence="1">Uncharacterized protein</fullName>
    </submittedName>
</protein>
<evidence type="ECO:0000313" key="1">
    <source>
        <dbReference type="EMBL" id="KAK5778989.1"/>
    </source>
</evidence>
<gene>
    <name evidence="1" type="ORF">RI543_003609</name>
</gene>
<dbReference type="GO" id="GO:0070336">
    <property type="term" value="F:flap-structured DNA binding"/>
    <property type="evidence" value="ECO:0007669"/>
    <property type="project" value="InterPro"/>
</dbReference>
<evidence type="ECO:0000313" key="2">
    <source>
        <dbReference type="Proteomes" id="UP001306508"/>
    </source>
</evidence>
<accession>A0AAN7WIR7</accession>